<dbReference type="EMBL" id="BSXS01002486">
    <property type="protein sequence ID" value="GME79205.1"/>
    <property type="molecule type" value="Genomic_DNA"/>
</dbReference>
<gene>
    <name evidence="1" type="ORF">Amon02_000382200</name>
</gene>
<sequence>MKLTSFLILTSAVSLVSALGQLGFDLGVRITETECKEASDYEDDLDAISPYGVSTLKVFSASDCDTLEILGPIAEEHRFTISLGLWPSPPDKFEAEIAALEEFLPTIRKATIKSFLVGSESIYRGDTTPEELADLINEVRDVVKDIKDKEGATFDDIPVGTVDTWNSLTNVSNAAL</sequence>
<organism evidence="1 2">
    <name type="scientific">Ambrosiozyma monospora</name>
    <name type="common">Yeast</name>
    <name type="synonym">Endomycopsis monosporus</name>
    <dbReference type="NCBI Taxonomy" id="43982"/>
    <lineage>
        <taxon>Eukaryota</taxon>
        <taxon>Fungi</taxon>
        <taxon>Dikarya</taxon>
        <taxon>Ascomycota</taxon>
        <taxon>Saccharomycotina</taxon>
        <taxon>Pichiomycetes</taxon>
        <taxon>Pichiales</taxon>
        <taxon>Pichiaceae</taxon>
        <taxon>Ambrosiozyma</taxon>
    </lineage>
</organism>
<proteinExistence type="predicted"/>
<evidence type="ECO:0000313" key="1">
    <source>
        <dbReference type="EMBL" id="GME79205.1"/>
    </source>
</evidence>
<accession>A0ACB5T257</accession>
<keyword evidence="2" id="KW-1185">Reference proteome</keyword>
<protein>
    <submittedName>
        <fullName evidence="1">Unnamed protein product</fullName>
    </submittedName>
</protein>
<reference evidence="1" key="1">
    <citation type="submission" date="2023-04" db="EMBL/GenBank/DDBJ databases">
        <title>Ambrosiozyma monospora NBRC 10751.</title>
        <authorList>
            <person name="Ichikawa N."/>
            <person name="Sato H."/>
            <person name="Tonouchi N."/>
        </authorList>
    </citation>
    <scope>NUCLEOTIDE SEQUENCE</scope>
    <source>
        <strain evidence="1">NBRC 10751</strain>
    </source>
</reference>
<name>A0ACB5T257_AMBMO</name>
<evidence type="ECO:0000313" key="2">
    <source>
        <dbReference type="Proteomes" id="UP001165064"/>
    </source>
</evidence>
<dbReference type="Proteomes" id="UP001165064">
    <property type="component" value="Unassembled WGS sequence"/>
</dbReference>
<comment type="caution">
    <text evidence="1">The sequence shown here is derived from an EMBL/GenBank/DDBJ whole genome shotgun (WGS) entry which is preliminary data.</text>
</comment>